<dbReference type="EMBL" id="OZ034818">
    <property type="protein sequence ID" value="CAL1391046.1"/>
    <property type="molecule type" value="Genomic_DNA"/>
</dbReference>
<evidence type="ECO:0008006" key="4">
    <source>
        <dbReference type="Google" id="ProtNLM"/>
    </source>
</evidence>
<dbReference type="Gene3D" id="1.20.1280.50">
    <property type="match status" value="1"/>
</dbReference>
<name>A0AAV2EYI8_9ROSI</name>
<dbReference type="SUPFAM" id="SSF81383">
    <property type="entry name" value="F-box domain"/>
    <property type="match status" value="1"/>
</dbReference>
<proteinExistence type="predicted"/>
<keyword evidence="3" id="KW-1185">Reference proteome</keyword>
<sequence>MLRHHMVPPPPLISKLGDDLLVEILIRGLLNPRLACRSKLVCKQWSSLISSPSFNRRFVSHRQSRSAGEPPLTPSFLPVPG</sequence>
<organism evidence="2 3">
    <name type="scientific">Linum trigynum</name>
    <dbReference type="NCBI Taxonomy" id="586398"/>
    <lineage>
        <taxon>Eukaryota</taxon>
        <taxon>Viridiplantae</taxon>
        <taxon>Streptophyta</taxon>
        <taxon>Embryophyta</taxon>
        <taxon>Tracheophyta</taxon>
        <taxon>Spermatophyta</taxon>
        <taxon>Magnoliopsida</taxon>
        <taxon>eudicotyledons</taxon>
        <taxon>Gunneridae</taxon>
        <taxon>Pentapetalae</taxon>
        <taxon>rosids</taxon>
        <taxon>fabids</taxon>
        <taxon>Malpighiales</taxon>
        <taxon>Linaceae</taxon>
        <taxon>Linum</taxon>
    </lineage>
</organism>
<accession>A0AAV2EYI8</accession>
<evidence type="ECO:0000313" key="3">
    <source>
        <dbReference type="Proteomes" id="UP001497516"/>
    </source>
</evidence>
<dbReference type="Proteomes" id="UP001497516">
    <property type="component" value="Chromosome 5"/>
</dbReference>
<reference evidence="2 3" key="1">
    <citation type="submission" date="2024-04" db="EMBL/GenBank/DDBJ databases">
        <authorList>
            <person name="Fracassetti M."/>
        </authorList>
    </citation>
    <scope>NUCLEOTIDE SEQUENCE [LARGE SCALE GENOMIC DNA]</scope>
</reference>
<dbReference type="InterPro" id="IPR036047">
    <property type="entry name" value="F-box-like_dom_sf"/>
</dbReference>
<feature type="region of interest" description="Disordered" evidence="1">
    <location>
        <begin position="60"/>
        <end position="81"/>
    </location>
</feature>
<feature type="compositionally biased region" description="Pro residues" evidence="1">
    <location>
        <begin position="71"/>
        <end position="81"/>
    </location>
</feature>
<protein>
    <recommendedName>
        <fullName evidence="4">F-box domain-containing protein</fullName>
    </recommendedName>
</protein>
<evidence type="ECO:0000313" key="2">
    <source>
        <dbReference type="EMBL" id="CAL1391046.1"/>
    </source>
</evidence>
<dbReference type="AlphaFoldDB" id="A0AAV2EYI8"/>
<evidence type="ECO:0000256" key="1">
    <source>
        <dbReference type="SAM" id="MobiDB-lite"/>
    </source>
</evidence>
<gene>
    <name evidence="2" type="ORF">LTRI10_LOCUS31793</name>
</gene>